<dbReference type="PROSITE" id="PS00175">
    <property type="entry name" value="PG_MUTASE"/>
    <property type="match status" value="1"/>
</dbReference>
<dbReference type="PANTHER" id="PTHR48100">
    <property type="entry name" value="BROAD-SPECIFICITY PHOSPHATASE YOR283W-RELATED"/>
    <property type="match status" value="1"/>
</dbReference>
<dbReference type="RefSeq" id="WP_343885486.1">
    <property type="nucleotide sequence ID" value="NZ_BAAAKI010000006.1"/>
</dbReference>
<sequence length="184" mass="20418">MHMVMVRHGQSVWNLEGRLQGQTMDIPLTYLGREQAQQAAEQVAALVARPLLVSSDQVRALQTAHIIAERIGVEPVTTELAREHHFGELEGRTRAELHAQPVPEGQHINEIAWGGGESVQELYARCARLLDHLRTLADSSGSEELVLVSHGDALRVLLAVIDDVGHREVEWRPITNGEVITRNL</sequence>
<dbReference type="Proteomes" id="UP001596266">
    <property type="component" value="Unassembled WGS sequence"/>
</dbReference>
<dbReference type="InterPro" id="IPR029033">
    <property type="entry name" value="His_PPase_superfam"/>
</dbReference>
<protein>
    <submittedName>
        <fullName evidence="1">Histidine phosphatase family protein</fullName>
    </submittedName>
</protein>
<evidence type="ECO:0000313" key="2">
    <source>
        <dbReference type="Proteomes" id="UP001596266"/>
    </source>
</evidence>
<reference evidence="2" key="1">
    <citation type="journal article" date="2019" name="Int. J. Syst. Evol. Microbiol.">
        <title>The Global Catalogue of Microorganisms (GCM) 10K type strain sequencing project: providing services to taxonomists for standard genome sequencing and annotation.</title>
        <authorList>
            <consortium name="The Broad Institute Genomics Platform"/>
            <consortium name="The Broad Institute Genome Sequencing Center for Infectious Disease"/>
            <person name="Wu L."/>
            <person name="Ma J."/>
        </authorList>
    </citation>
    <scope>NUCLEOTIDE SEQUENCE [LARGE SCALE GENOMIC DNA]</scope>
    <source>
        <strain evidence="2">CGMCC 1.15277</strain>
    </source>
</reference>
<dbReference type="InterPro" id="IPR001345">
    <property type="entry name" value="PG/BPGM_mutase_AS"/>
</dbReference>
<organism evidence="1 2">
    <name type="scientific">Luteococcus sanguinis</name>
    <dbReference type="NCBI Taxonomy" id="174038"/>
    <lineage>
        <taxon>Bacteria</taxon>
        <taxon>Bacillati</taxon>
        <taxon>Actinomycetota</taxon>
        <taxon>Actinomycetes</taxon>
        <taxon>Propionibacteriales</taxon>
        <taxon>Propionibacteriaceae</taxon>
        <taxon>Luteococcus</taxon>
    </lineage>
</organism>
<gene>
    <name evidence="1" type="ORF">ACFP57_00605</name>
</gene>
<dbReference type="SUPFAM" id="SSF53254">
    <property type="entry name" value="Phosphoglycerate mutase-like"/>
    <property type="match status" value="1"/>
</dbReference>
<dbReference type="Pfam" id="PF00300">
    <property type="entry name" value="His_Phos_1"/>
    <property type="match status" value="1"/>
</dbReference>
<dbReference type="InterPro" id="IPR050275">
    <property type="entry name" value="PGM_Phosphatase"/>
</dbReference>
<dbReference type="InterPro" id="IPR013078">
    <property type="entry name" value="His_Pase_superF_clade-1"/>
</dbReference>
<dbReference type="CDD" id="cd07067">
    <property type="entry name" value="HP_PGM_like"/>
    <property type="match status" value="1"/>
</dbReference>
<dbReference type="PIRSF" id="PIRSF000709">
    <property type="entry name" value="6PFK_2-Ptase"/>
    <property type="match status" value="1"/>
</dbReference>
<dbReference type="PANTHER" id="PTHR48100:SF44">
    <property type="entry name" value="PHOSPHATASE C1620.13-RELATED"/>
    <property type="match status" value="1"/>
</dbReference>
<dbReference type="SMART" id="SM00855">
    <property type="entry name" value="PGAM"/>
    <property type="match status" value="1"/>
</dbReference>
<comment type="caution">
    <text evidence="1">The sequence shown here is derived from an EMBL/GenBank/DDBJ whole genome shotgun (WGS) entry which is preliminary data.</text>
</comment>
<evidence type="ECO:0000313" key="1">
    <source>
        <dbReference type="EMBL" id="MFC6395498.1"/>
    </source>
</evidence>
<accession>A0ABW1WW53</accession>
<dbReference type="Gene3D" id="3.40.50.1240">
    <property type="entry name" value="Phosphoglycerate mutase-like"/>
    <property type="match status" value="1"/>
</dbReference>
<name>A0ABW1WW53_9ACTN</name>
<dbReference type="EMBL" id="JBHSUA010000003">
    <property type="protein sequence ID" value="MFC6395498.1"/>
    <property type="molecule type" value="Genomic_DNA"/>
</dbReference>
<proteinExistence type="predicted"/>
<keyword evidence="2" id="KW-1185">Reference proteome</keyword>